<feature type="region of interest" description="Disordered" evidence="1">
    <location>
        <begin position="88"/>
        <end position="127"/>
    </location>
</feature>
<proteinExistence type="predicted"/>
<reference evidence="2 3" key="1">
    <citation type="journal article" date="2012" name="Eukaryot. Cell">
        <title>Draft genome sequence of CBS 2479, the standard type strain of Trichosporon asahii.</title>
        <authorList>
            <person name="Yang R.Y."/>
            <person name="Li H.T."/>
            <person name="Zhu H."/>
            <person name="Zhou G.P."/>
            <person name="Wang M."/>
            <person name="Wang L."/>
        </authorList>
    </citation>
    <scope>NUCLEOTIDE SEQUENCE [LARGE SCALE GENOMIC DNA]</scope>
    <source>
        <strain evidence="3">ATCC 90039 / CBS 2479 / JCM 2466 / KCTC 7840 / NCYC 2677 / UAMH 7654</strain>
    </source>
</reference>
<evidence type="ECO:0000313" key="2">
    <source>
        <dbReference type="EMBL" id="EJT50764.1"/>
    </source>
</evidence>
<accession>J6F1D7</accession>
<feature type="region of interest" description="Disordered" evidence="1">
    <location>
        <begin position="27"/>
        <end position="52"/>
    </location>
</feature>
<dbReference type="HOGENOM" id="CLU_029795_0_0_1"/>
<evidence type="ECO:0000313" key="3">
    <source>
        <dbReference type="Proteomes" id="UP000002748"/>
    </source>
</evidence>
<name>J6F1D7_TRIAS</name>
<dbReference type="GeneID" id="25991619"/>
<dbReference type="Gene3D" id="3.90.70.130">
    <property type="match status" value="1"/>
</dbReference>
<dbReference type="VEuPathDB" id="FungiDB:A1Q1_08107"/>
<comment type="caution">
    <text evidence="2">The sequence shown here is derived from an EMBL/GenBank/DDBJ whole genome shotgun (WGS) entry which is preliminary data.</text>
</comment>
<feature type="region of interest" description="Disordered" evidence="1">
    <location>
        <begin position="319"/>
        <end position="342"/>
    </location>
</feature>
<feature type="region of interest" description="Disordered" evidence="1">
    <location>
        <begin position="367"/>
        <end position="401"/>
    </location>
</feature>
<gene>
    <name evidence="2" type="ORF">A1Q1_08107</name>
</gene>
<evidence type="ECO:0000256" key="1">
    <source>
        <dbReference type="SAM" id="MobiDB-lite"/>
    </source>
</evidence>
<dbReference type="EMBL" id="ALBS01000091">
    <property type="protein sequence ID" value="EJT50764.1"/>
    <property type="molecule type" value="Genomic_DNA"/>
</dbReference>
<protein>
    <submittedName>
        <fullName evidence="2">Uncharacterized protein</fullName>
    </submittedName>
</protein>
<organism evidence="2 3">
    <name type="scientific">Trichosporon asahii var. asahii (strain ATCC 90039 / CBS 2479 / JCM 2466 / KCTC 7840 / NBRC 103889/ NCYC 2677 / UAMH 7654)</name>
    <name type="common">Yeast</name>
    <dbReference type="NCBI Taxonomy" id="1186058"/>
    <lineage>
        <taxon>Eukaryota</taxon>
        <taxon>Fungi</taxon>
        <taxon>Dikarya</taxon>
        <taxon>Basidiomycota</taxon>
        <taxon>Agaricomycotina</taxon>
        <taxon>Tremellomycetes</taxon>
        <taxon>Trichosporonales</taxon>
        <taxon>Trichosporonaceae</taxon>
        <taxon>Trichosporon</taxon>
    </lineage>
</organism>
<dbReference type="AlphaFoldDB" id="J6F1D7"/>
<dbReference type="RefSeq" id="XP_014181729.1">
    <property type="nucleotide sequence ID" value="XM_014326254.1"/>
</dbReference>
<dbReference type="Proteomes" id="UP000002748">
    <property type="component" value="Unassembled WGS sequence"/>
</dbReference>
<dbReference type="KEGG" id="tasa:A1Q1_08107"/>
<dbReference type="OrthoDB" id="288987at2759"/>
<sequence length="477" mass="51559">MPTCPVCEQNVDADDVAFEHHVNAHFDEPAETSAAGARRLSNGADGSDDSIEAPAKPPCFVCGKALDHLDEAATNAHVTACLVQRGDGERELDNPDNYDYSSEEDFPDFGHEGPDPNQTGARKHRKNGVWDAAAFANRSYRAKQRDKWWDPVTGRLDAGSVPPNFSPGVMPVVRQLIAQDRKCDGVTVRQAVHIKGAWGFDGSEWEKTEPGVRTIQQWIEDAWRAGFDPHGKQQLKGKLVGTSKWIGTSGELPLGCRRADSRPLRHVLLPVHRHQAGRRTKCSGYGSSDTLITRHVISSSYPPGELRRLGNELTSARRTLAHDRRVRGTQGRDNAADTGSGQVSFPAFVAADSRTVPKDVRAAGIEAAREARSARPSASSDSPDDVLEGAAAAAPSDSDEVTADGWVRRKVVSKVAKAGQKVSAMGSGLNVFRVNLTRWSGHNQYQILAFSGGRIGAGESAKRKHPTCTAVDAVDLE</sequence>